<gene>
    <name evidence="3" type="ORF">GXP69_13655</name>
</gene>
<comment type="caution">
    <text evidence="3">The sequence shown here is derived from an EMBL/GenBank/DDBJ whole genome shotgun (WGS) entry which is preliminary data.</text>
</comment>
<dbReference type="PRINTS" id="PR01438">
    <property type="entry name" value="UNVRSLSTRESS"/>
</dbReference>
<accession>A0A6B3LUS3</accession>
<dbReference type="InterPro" id="IPR006015">
    <property type="entry name" value="Universal_stress_UspA"/>
</dbReference>
<dbReference type="Gene3D" id="3.40.50.12370">
    <property type="match status" value="1"/>
</dbReference>
<evidence type="ECO:0000259" key="2">
    <source>
        <dbReference type="Pfam" id="PF00582"/>
    </source>
</evidence>
<dbReference type="Pfam" id="PF00582">
    <property type="entry name" value="Usp"/>
    <property type="match status" value="2"/>
</dbReference>
<comment type="similarity">
    <text evidence="1">Belongs to the universal stress protein A family.</text>
</comment>
<dbReference type="PANTHER" id="PTHR46268">
    <property type="entry name" value="STRESS RESPONSE PROTEIN NHAX"/>
    <property type="match status" value="1"/>
</dbReference>
<dbReference type="InterPro" id="IPR006016">
    <property type="entry name" value="UspA"/>
</dbReference>
<feature type="domain" description="UspA" evidence="2">
    <location>
        <begin position="5"/>
        <end position="118"/>
    </location>
</feature>
<dbReference type="Proteomes" id="UP000474777">
    <property type="component" value="Unassembled WGS sequence"/>
</dbReference>
<dbReference type="CDD" id="cd00293">
    <property type="entry name" value="USP-like"/>
    <property type="match status" value="2"/>
</dbReference>
<dbReference type="RefSeq" id="WP_163915647.1">
    <property type="nucleotide sequence ID" value="NZ_JAAGWD010000006.1"/>
</dbReference>
<feature type="domain" description="UspA" evidence="2">
    <location>
        <begin position="149"/>
        <end position="282"/>
    </location>
</feature>
<dbReference type="SUPFAM" id="SSF52402">
    <property type="entry name" value="Adenine nucleotide alpha hydrolases-like"/>
    <property type="match status" value="2"/>
</dbReference>
<organism evidence="3 4">
    <name type="scientific">Pontibacter burrus</name>
    <dbReference type="NCBI Taxonomy" id="2704466"/>
    <lineage>
        <taxon>Bacteria</taxon>
        <taxon>Pseudomonadati</taxon>
        <taxon>Bacteroidota</taxon>
        <taxon>Cytophagia</taxon>
        <taxon>Cytophagales</taxon>
        <taxon>Hymenobacteraceae</taxon>
        <taxon>Pontibacter</taxon>
    </lineage>
</organism>
<dbReference type="PANTHER" id="PTHR46268:SF6">
    <property type="entry name" value="UNIVERSAL STRESS PROTEIN UP12"/>
    <property type="match status" value="1"/>
</dbReference>
<sequence>MDTLNHIIVGLDLSEMDETLISYTALLCAKPGIERVVFLHVRKDSDVPDEVFESFGGRGSSEDETIHQHLSMQVLQHFAQLPHVQTEVVIMEGSPLKELLHLAKQHQADLFIVGRKLRISGSGILPRKLLRNGRLSVLFVPETGEPKLEHLVVGIDYSDYSMLALDQVLHTALNRPGLRITCLHVYDVPTGYITLGIKYEDFETRMRRFAEEKFEQVLTRFPELRERASLKLVKQEQGDDVAGIVLLEAKRARADMLVIGAKGKSAAALFVLGSITEKILNKDNDIPLMVFKKKNEEIGFLDALIS</sequence>
<evidence type="ECO:0000256" key="1">
    <source>
        <dbReference type="ARBA" id="ARBA00008791"/>
    </source>
</evidence>
<dbReference type="EMBL" id="JAAGWD010000006">
    <property type="protein sequence ID" value="NEM98745.1"/>
    <property type="molecule type" value="Genomic_DNA"/>
</dbReference>
<evidence type="ECO:0000313" key="4">
    <source>
        <dbReference type="Proteomes" id="UP000474777"/>
    </source>
</evidence>
<evidence type="ECO:0000313" key="3">
    <source>
        <dbReference type="EMBL" id="NEM98745.1"/>
    </source>
</evidence>
<keyword evidence="4" id="KW-1185">Reference proteome</keyword>
<reference evidence="3 4" key="1">
    <citation type="submission" date="2020-02" db="EMBL/GenBank/DDBJ databases">
        <authorList>
            <person name="Kim M.K."/>
        </authorList>
    </citation>
    <scope>NUCLEOTIDE SEQUENCE [LARGE SCALE GENOMIC DNA]</scope>
    <source>
        <strain evidence="3 4">BT327</strain>
    </source>
</reference>
<dbReference type="AlphaFoldDB" id="A0A6B3LUS3"/>
<proteinExistence type="inferred from homology"/>
<protein>
    <submittedName>
        <fullName evidence="3">Universal stress protein</fullName>
    </submittedName>
</protein>
<name>A0A6B3LUS3_9BACT</name>